<protein>
    <recommendedName>
        <fullName evidence="4">DUF4391 domain-containing protein</fullName>
    </recommendedName>
</protein>
<proteinExistence type="predicted"/>
<organism evidence="2 3">
    <name type="scientific">Methanobrevibacter curvatus</name>
    <dbReference type="NCBI Taxonomy" id="49547"/>
    <lineage>
        <taxon>Archaea</taxon>
        <taxon>Methanobacteriati</taxon>
        <taxon>Methanobacteriota</taxon>
        <taxon>Methanomada group</taxon>
        <taxon>Methanobacteria</taxon>
        <taxon>Methanobacteriales</taxon>
        <taxon>Methanobacteriaceae</taxon>
        <taxon>Methanobrevibacter</taxon>
    </lineage>
</organism>
<keyword evidence="1" id="KW-0175">Coiled coil</keyword>
<evidence type="ECO:0008006" key="4">
    <source>
        <dbReference type="Google" id="ProtNLM"/>
    </source>
</evidence>
<dbReference type="Proteomes" id="UP000077245">
    <property type="component" value="Unassembled WGS sequence"/>
</dbReference>
<dbReference type="AlphaFoldDB" id="A0A166E9G0"/>
<comment type="caution">
    <text evidence="2">The sequence shown here is derived from an EMBL/GenBank/DDBJ whole genome shotgun (WGS) entry which is preliminary data.</text>
</comment>
<sequence>MKINEIFNIPKECEVGSKIPKKQFYENANLKTRDKSIFTDNIHKILWCYSLKEENIRITEYKDSIRDYKEVEIFHVSLKKADKINRIADVILRTITYPTLIIFQFNNKIQLFVAHKKEHLSDSSKVTLEEIISTEWIDLENLDNIDKKLFESLQLENLSFSNFYKFYSDIVDNINVYNASKAVGRDLALGVKLSPDEIKEIKDEIDRINDEISLKRNQSKKETQFNKQMEFNIEIHNLQEEIKKLEGRLV</sequence>
<dbReference type="EMBL" id="LWMV01000011">
    <property type="protein sequence ID" value="KZX16418.1"/>
    <property type="molecule type" value="Genomic_DNA"/>
</dbReference>
<gene>
    <name evidence="2" type="ORF">MBCUR_00820</name>
</gene>
<dbReference type="RefSeq" id="WP_067088812.1">
    <property type="nucleotide sequence ID" value="NZ_LWMV01000011.1"/>
</dbReference>
<dbReference type="STRING" id="49547.MBCUR_00820"/>
<dbReference type="OrthoDB" id="82515at2157"/>
<dbReference type="InterPro" id="IPR025503">
    <property type="entry name" value="DUF4391"/>
</dbReference>
<dbReference type="Pfam" id="PF14335">
    <property type="entry name" value="DUF4391"/>
    <property type="match status" value="1"/>
</dbReference>
<evidence type="ECO:0000256" key="1">
    <source>
        <dbReference type="SAM" id="Coils"/>
    </source>
</evidence>
<accession>A0A166E9G0</accession>
<evidence type="ECO:0000313" key="2">
    <source>
        <dbReference type="EMBL" id="KZX16418.1"/>
    </source>
</evidence>
<evidence type="ECO:0000313" key="3">
    <source>
        <dbReference type="Proteomes" id="UP000077245"/>
    </source>
</evidence>
<feature type="coiled-coil region" evidence="1">
    <location>
        <begin position="198"/>
        <end position="248"/>
    </location>
</feature>
<reference evidence="2 3" key="1">
    <citation type="submission" date="2016-04" db="EMBL/GenBank/DDBJ databases">
        <title>Genome sequence of Methanobrevibacter curvatus DSM 11111.</title>
        <authorList>
            <person name="Poehlein A."/>
            <person name="Seedorf H."/>
            <person name="Daniel R."/>
        </authorList>
    </citation>
    <scope>NUCLEOTIDE SEQUENCE [LARGE SCALE GENOMIC DNA]</scope>
    <source>
        <strain evidence="2 3">DSM 11111</strain>
    </source>
</reference>
<dbReference type="PATRIC" id="fig|49547.3.peg.87"/>
<keyword evidence="3" id="KW-1185">Reference proteome</keyword>
<name>A0A166E9G0_9EURY</name>